<protein>
    <submittedName>
        <fullName evidence="1">Uncharacterized protein</fullName>
    </submittedName>
</protein>
<dbReference type="InterPro" id="IPR014729">
    <property type="entry name" value="Rossmann-like_a/b/a_fold"/>
</dbReference>
<name>A0A2G9T4L1_TELCI</name>
<sequence>MFIETQRTEGVSTSDVVCRIIRDYDKY</sequence>
<evidence type="ECO:0000313" key="2">
    <source>
        <dbReference type="Proteomes" id="UP000230423"/>
    </source>
</evidence>
<dbReference type="AlphaFoldDB" id="A0A2G9T4L1"/>
<accession>A0A2G9T4L1</accession>
<feature type="non-terminal residue" evidence="1">
    <location>
        <position position="27"/>
    </location>
</feature>
<organism evidence="1 2">
    <name type="scientific">Teladorsagia circumcincta</name>
    <name type="common">Brown stomach worm</name>
    <name type="synonym">Ostertagia circumcincta</name>
    <dbReference type="NCBI Taxonomy" id="45464"/>
    <lineage>
        <taxon>Eukaryota</taxon>
        <taxon>Metazoa</taxon>
        <taxon>Ecdysozoa</taxon>
        <taxon>Nematoda</taxon>
        <taxon>Chromadorea</taxon>
        <taxon>Rhabditida</taxon>
        <taxon>Rhabditina</taxon>
        <taxon>Rhabditomorpha</taxon>
        <taxon>Strongyloidea</taxon>
        <taxon>Trichostrongylidae</taxon>
        <taxon>Teladorsagia</taxon>
    </lineage>
</organism>
<keyword evidence="2" id="KW-1185">Reference proteome</keyword>
<dbReference type="Gene3D" id="3.40.50.620">
    <property type="entry name" value="HUPs"/>
    <property type="match status" value="1"/>
</dbReference>
<reference evidence="1 2" key="1">
    <citation type="submission" date="2015-09" db="EMBL/GenBank/DDBJ databases">
        <title>Draft genome of the parasitic nematode Teladorsagia circumcincta isolate WARC Sus (inbred).</title>
        <authorList>
            <person name="Mitreva M."/>
        </authorList>
    </citation>
    <scope>NUCLEOTIDE SEQUENCE [LARGE SCALE GENOMIC DNA]</scope>
    <source>
        <strain evidence="1 2">S</strain>
    </source>
</reference>
<dbReference type="EMBL" id="KZ424525">
    <property type="protein sequence ID" value="PIO52868.1"/>
    <property type="molecule type" value="Genomic_DNA"/>
</dbReference>
<gene>
    <name evidence="1" type="ORF">TELCIR_25819</name>
</gene>
<dbReference type="Proteomes" id="UP000230423">
    <property type="component" value="Unassembled WGS sequence"/>
</dbReference>
<evidence type="ECO:0000313" key="1">
    <source>
        <dbReference type="EMBL" id="PIO52868.1"/>
    </source>
</evidence>
<proteinExistence type="predicted"/>